<dbReference type="PANTHER" id="PTHR24365:SF541">
    <property type="entry name" value="PROTEIN TOLL-RELATED"/>
    <property type="match status" value="1"/>
</dbReference>
<evidence type="ECO:0000256" key="3">
    <source>
        <dbReference type="ARBA" id="ARBA00022729"/>
    </source>
</evidence>
<evidence type="ECO:0000256" key="5">
    <source>
        <dbReference type="ARBA" id="ARBA00023136"/>
    </source>
</evidence>
<dbReference type="PRINTS" id="PR01537">
    <property type="entry name" value="INTRLKN1R1F"/>
</dbReference>
<dbReference type="GO" id="GO:0038023">
    <property type="term" value="F:signaling receptor activity"/>
    <property type="evidence" value="ECO:0007669"/>
    <property type="project" value="TreeGrafter"/>
</dbReference>
<comment type="subcellular location">
    <subcellularLocation>
        <location evidence="1">Membrane</location>
    </subcellularLocation>
</comment>
<dbReference type="InterPro" id="IPR035897">
    <property type="entry name" value="Toll_tir_struct_dom_sf"/>
</dbReference>
<dbReference type="Pfam" id="PF01582">
    <property type="entry name" value="TIR"/>
    <property type="match status" value="1"/>
</dbReference>
<sequence>MDRQFVLEEFIPRLESEENKRKLCIHHRDFVVGECIATNIINAIENSNKILILCSKNYLESEWCSYEFKTSHHQALSDRSRRIVLIMMEDVKKSTLDKEIKAYISTNTYLEKKDPLFWSKLLYSVPAAKRGNIDTLKETNATMSLLKHVFRPIIEYLSHSDMI</sequence>
<proteinExistence type="predicted"/>
<evidence type="ECO:0000256" key="1">
    <source>
        <dbReference type="ARBA" id="ARBA00004370"/>
    </source>
</evidence>
<dbReference type="GO" id="GO:0005886">
    <property type="term" value="C:plasma membrane"/>
    <property type="evidence" value="ECO:0007669"/>
    <property type="project" value="TreeGrafter"/>
</dbReference>
<dbReference type="Proteomes" id="UP000230750">
    <property type="component" value="Unassembled WGS sequence"/>
</dbReference>
<dbReference type="SUPFAM" id="SSF52200">
    <property type="entry name" value="Toll/Interleukin receptor TIR domain"/>
    <property type="match status" value="1"/>
</dbReference>
<dbReference type="SMART" id="SM00255">
    <property type="entry name" value="TIR"/>
    <property type="match status" value="1"/>
</dbReference>
<evidence type="ECO:0000313" key="8">
    <source>
        <dbReference type="EMBL" id="PIK61752.1"/>
    </source>
</evidence>
<dbReference type="Gene3D" id="3.40.50.10140">
    <property type="entry name" value="Toll/interleukin-1 receptor homology (TIR) domain"/>
    <property type="match status" value="1"/>
</dbReference>
<comment type="caution">
    <text evidence="8">The sequence shown here is derived from an EMBL/GenBank/DDBJ whole genome shotgun (WGS) entry which is preliminary data.</text>
</comment>
<keyword evidence="2" id="KW-0812">Transmembrane</keyword>
<reference evidence="8 9" key="1">
    <citation type="journal article" date="2017" name="PLoS Biol.">
        <title>The sea cucumber genome provides insights into morphological evolution and visceral regeneration.</title>
        <authorList>
            <person name="Zhang X."/>
            <person name="Sun L."/>
            <person name="Yuan J."/>
            <person name="Sun Y."/>
            <person name="Gao Y."/>
            <person name="Zhang L."/>
            <person name="Li S."/>
            <person name="Dai H."/>
            <person name="Hamel J.F."/>
            <person name="Liu C."/>
            <person name="Yu Y."/>
            <person name="Liu S."/>
            <person name="Lin W."/>
            <person name="Guo K."/>
            <person name="Jin S."/>
            <person name="Xu P."/>
            <person name="Storey K.B."/>
            <person name="Huan P."/>
            <person name="Zhang T."/>
            <person name="Zhou Y."/>
            <person name="Zhang J."/>
            <person name="Lin C."/>
            <person name="Li X."/>
            <person name="Xing L."/>
            <person name="Huo D."/>
            <person name="Sun M."/>
            <person name="Wang L."/>
            <person name="Mercier A."/>
            <person name="Li F."/>
            <person name="Yang H."/>
            <person name="Xiang J."/>
        </authorList>
    </citation>
    <scope>NUCLEOTIDE SEQUENCE [LARGE SCALE GENOMIC DNA]</scope>
    <source>
        <strain evidence="8">Shaxun</strain>
        <tissue evidence="8">Muscle</tissue>
    </source>
</reference>
<dbReference type="PANTHER" id="PTHR24365">
    <property type="entry name" value="TOLL-LIKE RECEPTOR"/>
    <property type="match status" value="1"/>
</dbReference>
<dbReference type="InterPro" id="IPR000157">
    <property type="entry name" value="TIR_dom"/>
</dbReference>
<organism evidence="8 9">
    <name type="scientific">Stichopus japonicus</name>
    <name type="common">Sea cucumber</name>
    <dbReference type="NCBI Taxonomy" id="307972"/>
    <lineage>
        <taxon>Eukaryota</taxon>
        <taxon>Metazoa</taxon>
        <taxon>Echinodermata</taxon>
        <taxon>Eleutherozoa</taxon>
        <taxon>Echinozoa</taxon>
        <taxon>Holothuroidea</taxon>
        <taxon>Aspidochirotacea</taxon>
        <taxon>Aspidochirotida</taxon>
        <taxon>Stichopodidae</taxon>
        <taxon>Apostichopus</taxon>
    </lineage>
</organism>
<evidence type="ECO:0000256" key="2">
    <source>
        <dbReference type="ARBA" id="ARBA00022692"/>
    </source>
</evidence>
<feature type="domain" description="TIR" evidence="6">
    <location>
        <begin position="1"/>
        <end position="125"/>
    </location>
</feature>
<evidence type="ECO:0000313" key="9">
    <source>
        <dbReference type="Proteomes" id="UP000230750"/>
    </source>
</evidence>
<dbReference type="GO" id="GO:0007165">
    <property type="term" value="P:signal transduction"/>
    <property type="evidence" value="ECO:0007669"/>
    <property type="project" value="InterPro"/>
</dbReference>
<keyword evidence="9" id="KW-1185">Reference proteome</keyword>
<keyword evidence="5" id="KW-0472">Membrane</keyword>
<dbReference type="PROSITE" id="PS50104">
    <property type="entry name" value="TIR"/>
    <property type="match status" value="1"/>
</dbReference>
<accession>A0A2G8LNH4</accession>
<dbReference type="AlphaFoldDB" id="A0A2G8LNH4"/>
<dbReference type="EMBL" id="MRZV01000955">
    <property type="protein sequence ID" value="PIK42173.1"/>
    <property type="molecule type" value="Genomic_DNA"/>
</dbReference>
<name>A0A2G8LNH4_STIJA</name>
<evidence type="ECO:0000259" key="6">
    <source>
        <dbReference type="PROSITE" id="PS50104"/>
    </source>
</evidence>
<evidence type="ECO:0000313" key="7">
    <source>
        <dbReference type="EMBL" id="PIK42173.1"/>
    </source>
</evidence>
<keyword evidence="3" id="KW-0732">Signal</keyword>
<gene>
    <name evidence="8" type="ORF">BSL78_01306</name>
    <name evidence="7" type="ORF">BSL78_20970</name>
</gene>
<evidence type="ECO:0000256" key="4">
    <source>
        <dbReference type="ARBA" id="ARBA00022989"/>
    </source>
</evidence>
<dbReference type="OrthoDB" id="5966846at2759"/>
<dbReference type="EMBL" id="MRZV01000025">
    <property type="protein sequence ID" value="PIK61752.1"/>
    <property type="molecule type" value="Genomic_DNA"/>
</dbReference>
<protein>
    <submittedName>
        <fullName evidence="8">Toll</fullName>
    </submittedName>
</protein>
<keyword evidence="4" id="KW-1133">Transmembrane helix</keyword>
<dbReference type="STRING" id="307972.A0A2G8LNH4"/>